<dbReference type="AlphaFoldDB" id="A0A8S3EMI7"/>
<dbReference type="EMBL" id="CAJOBH010230913">
    <property type="protein sequence ID" value="CAF5071179.1"/>
    <property type="molecule type" value="Genomic_DNA"/>
</dbReference>
<accession>A0A8S3EMI7</accession>
<evidence type="ECO:0000313" key="1">
    <source>
        <dbReference type="EMBL" id="CAF5071179.1"/>
    </source>
</evidence>
<organism evidence="1 2">
    <name type="scientific">Rotaria magnacalcarata</name>
    <dbReference type="NCBI Taxonomy" id="392030"/>
    <lineage>
        <taxon>Eukaryota</taxon>
        <taxon>Metazoa</taxon>
        <taxon>Spiralia</taxon>
        <taxon>Gnathifera</taxon>
        <taxon>Rotifera</taxon>
        <taxon>Eurotatoria</taxon>
        <taxon>Bdelloidea</taxon>
        <taxon>Philodinida</taxon>
        <taxon>Philodinidae</taxon>
        <taxon>Rotaria</taxon>
    </lineage>
</organism>
<feature type="non-terminal residue" evidence="1">
    <location>
        <position position="98"/>
    </location>
</feature>
<comment type="caution">
    <text evidence="1">The sequence shown here is derived from an EMBL/GenBank/DDBJ whole genome shotgun (WGS) entry which is preliminary data.</text>
</comment>
<proteinExistence type="predicted"/>
<protein>
    <submittedName>
        <fullName evidence="1">Uncharacterized protein</fullName>
    </submittedName>
</protein>
<name>A0A8S3EMI7_9BILA</name>
<reference evidence="1" key="1">
    <citation type="submission" date="2021-02" db="EMBL/GenBank/DDBJ databases">
        <authorList>
            <person name="Nowell W R."/>
        </authorList>
    </citation>
    <scope>NUCLEOTIDE SEQUENCE</scope>
</reference>
<gene>
    <name evidence="1" type="ORF">BYL167_LOCUS60619</name>
</gene>
<evidence type="ECO:0000313" key="2">
    <source>
        <dbReference type="Proteomes" id="UP000681967"/>
    </source>
</evidence>
<dbReference type="Proteomes" id="UP000681967">
    <property type="component" value="Unassembled WGS sequence"/>
</dbReference>
<sequence length="98" mass="11160">MESNVYVSSSGGSGGKSLFFATDIKQNQLQRQILVDMMLEKNIISHNNICLNLFQSNNIYRSFEIFNDFCTMANCTTLPMSSARATDEDILKIIEYFK</sequence>